<proteinExistence type="predicted"/>
<comment type="caution">
    <text evidence="2">The sequence shown here is derived from an EMBL/GenBank/DDBJ whole genome shotgun (WGS) entry which is preliminary data.</text>
</comment>
<name>A0A9W8UJP4_AKAMU</name>
<protein>
    <submittedName>
        <fullName evidence="2">Uncharacterized protein</fullName>
    </submittedName>
</protein>
<feature type="chain" id="PRO_5040835574" evidence="1">
    <location>
        <begin position="16"/>
        <end position="385"/>
    </location>
</feature>
<feature type="signal peptide" evidence="1">
    <location>
        <begin position="1"/>
        <end position="15"/>
    </location>
</feature>
<sequence length="385" mass="45220">MRFPLVLMLASGATTWSLFSDDSLLAKRHLAARQANINETICGRFPDAGPVPEKQTNFYPCDTSFIRSEFPCDEGGKRPCLGDQLTSSTPGYLRWGYAPYAQPNEPKPFETTSNYDFPVILVATDREAQSKHFLLELDDEFLGETGGEIDGYTNLYGYPQATVDDVLRPPKASGRDIYYTRGFFLIPPGKHTIRFRWPRGTGSYTYGQHNFKPFKQHHSFKYTKQHLNEYHESKYIKQQYHQQHDLDFKYAKQHFYYLDRDRHDYHHWYRWYYLCSYAGHLINSIHAGNDASHNYTGHLNHCPTNDNNCLDRNCHNNDHWNRWYCVYSHANNNHERFHHVNYHASDLNSSPANDNHGLDWNYYNHHHRHGRDCVCSHATDDNERI</sequence>
<accession>A0A9W8UJP4</accession>
<organism evidence="2 3">
    <name type="scientific">Akanthomyces muscarius</name>
    <name type="common">Entomopathogenic fungus</name>
    <name type="synonym">Lecanicillium muscarium</name>
    <dbReference type="NCBI Taxonomy" id="2231603"/>
    <lineage>
        <taxon>Eukaryota</taxon>
        <taxon>Fungi</taxon>
        <taxon>Dikarya</taxon>
        <taxon>Ascomycota</taxon>
        <taxon>Pezizomycotina</taxon>
        <taxon>Sordariomycetes</taxon>
        <taxon>Hypocreomycetidae</taxon>
        <taxon>Hypocreales</taxon>
        <taxon>Cordycipitaceae</taxon>
        <taxon>Akanthomyces</taxon>
    </lineage>
</organism>
<evidence type="ECO:0000313" key="2">
    <source>
        <dbReference type="EMBL" id="KAJ4153084.1"/>
    </source>
</evidence>
<dbReference type="KEGG" id="amus:LMH87_009589"/>
<keyword evidence="1" id="KW-0732">Signal</keyword>
<evidence type="ECO:0000313" key="3">
    <source>
        <dbReference type="Proteomes" id="UP001144673"/>
    </source>
</evidence>
<dbReference type="RefSeq" id="XP_056053742.1">
    <property type="nucleotide sequence ID" value="XM_056196612.1"/>
</dbReference>
<evidence type="ECO:0000256" key="1">
    <source>
        <dbReference type="SAM" id="SignalP"/>
    </source>
</evidence>
<keyword evidence="3" id="KW-1185">Reference proteome</keyword>
<dbReference type="GeneID" id="80896748"/>
<gene>
    <name evidence="2" type="ORF">LMH87_009589</name>
</gene>
<reference evidence="2" key="1">
    <citation type="journal article" date="2023" name="Access Microbiol">
        <title>De-novo genome assembly for Akanthomyces muscarius, a biocontrol agent of insect agricultural pests.</title>
        <authorList>
            <person name="Erdos Z."/>
            <person name="Studholme D.J."/>
            <person name="Raymond B."/>
            <person name="Sharma M."/>
        </authorList>
    </citation>
    <scope>NUCLEOTIDE SEQUENCE</scope>
    <source>
        <strain evidence="2">Ve6</strain>
    </source>
</reference>
<dbReference type="AlphaFoldDB" id="A0A9W8UJP4"/>
<dbReference type="EMBL" id="JAJHUN010000008">
    <property type="protein sequence ID" value="KAJ4153084.1"/>
    <property type="molecule type" value="Genomic_DNA"/>
</dbReference>
<dbReference type="Proteomes" id="UP001144673">
    <property type="component" value="Chromosome 5"/>
</dbReference>